<feature type="region of interest" description="Disordered" evidence="2">
    <location>
        <begin position="65"/>
        <end position="163"/>
    </location>
</feature>
<dbReference type="SMART" id="SM00427">
    <property type="entry name" value="H2B"/>
    <property type="match status" value="1"/>
</dbReference>
<dbReference type="Proteomes" id="UP001652581">
    <property type="component" value="Chromosome X"/>
</dbReference>
<feature type="domain" description="Core Histone H2A/H2B/H3" evidence="3">
    <location>
        <begin position="154"/>
        <end position="233"/>
    </location>
</feature>
<sequence>MSIILANDPHEESEFILNPYSNDPKENSGSFDKNCRLELLSRVYDFEAPSAHRVGRLLLKPRRALSRERAASGRKSNGPQGASRSEAERAWVAEVRPSQRDQTVGKASDSNIAEPWSSRTSEEIVDTEERKEAESKSPEQKMPKQKTPKQETPVRRQHRRRRPADSFASFASYFGRVLKRVHTGLSLSQEAVSVMDSFVKDIFERIASEAARLARSQNRVTITYEDIQTSVCLLLPGEIGECAMSEGTKAVIS</sequence>
<keyword evidence="4" id="KW-1185">Reference proteome</keyword>
<evidence type="ECO:0000259" key="3">
    <source>
        <dbReference type="Pfam" id="PF00125"/>
    </source>
</evidence>
<protein>
    <submittedName>
        <fullName evidence="5">Histone H2B type W-T-like</fullName>
    </submittedName>
</protein>
<feature type="compositionally biased region" description="Basic and acidic residues" evidence="2">
    <location>
        <begin position="127"/>
        <end position="154"/>
    </location>
</feature>
<evidence type="ECO:0000256" key="2">
    <source>
        <dbReference type="SAM" id="MobiDB-lite"/>
    </source>
</evidence>
<dbReference type="InterPro" id="IPR009072">
    <property type="entry name" value="Histone-fold"/>
</dbReference>
<evidence type="ECO:0000313" key="5">
    <source>
        <dbReference type="RefSeq" id="XP_072812059.1"/>
    </source>
</evidence>
<dbReference type="Gene3D" id="1.10.20.10">
    <property type="entry name" value="Histone, subunit A"/>
    <property type="match status" value="1"/>
</dbReference>
<organism evidence="4 5">
    <name type="scientific">Vicugna pacos</name>
    <name type="common">Alpaca</name>
    <name type="synonym">Lama pacos</name>
    <dbReference type="NCBI Taxonomy" id="30538"/>
    <lineage>
        <taxon>Eukaryota</taxon>
        <taxon>Metazoa</taxon>
        <taxon>Chordata</taxon>
        <taxon>Craniata</taxon>
        <taxon>Vertebrata</taxon>
        <taxon>Euteleostomi</taxon>
        <taxon>Mammalia</taxon>
        <taxon>Eutheria</taxon>
        <taxon>Laurasiatheria</taxon>
        <taxon>Artiodactyla</taxon>
        <taxon>Tylopoda</taxon>
        <taxon>Camelidae</taxon>
        <taxon>Vicugna</taxon>
    </lineage>
</organism>
<dbReference type="InterPro" id="IPR000558">
    <property type="entry name" value="Histone_H2B"/>
</dbReference>
<feature type="compositionally biased region" description="Polar residues" evidence="2">
    <location>
        <begin position="74"/>
        <end position="83"/>
    </location>
</feature>
<dbReference type="GeneID" id="140691822"/>
<proteinExistence type="inferred from homology"/>
<comment type="similarity">
    <text evidence="1">Belongs to the histone H2B family.</text>
</comment>
<reference evidence="5" key="1">
    <citation type="submission" date="2025-08" db="UniProtKB">
        <authorList>
            <consortium name="RefSeq"/>
        </authorList>
    </citation>
    <scope>IDENTIFICATION</scope>
</reference>
<dbReference type="InterPro" id="IPR007125">
    <property type="entry name" value="H2A/H2B/H3"/>
</dbReference>
<dbReference type="SUPFAM" id="SSF47113">
    <property type="entry name" value="Histone-fold"/>
    <property type="match status" value="1"/>
</dbReference>
<dbReference type="RefSeq" id="XP_072812059.1">
    <property type="nucleotide sequence ID" value="XM_072955958.1"/>
</dbReference>
<dbReference type="PANTHER" id="PTHR23428">
    <property type="entry name" value="HISTONE H2B"/>
    <property type="match status" value="1"/>
</dbReference>
<name>A0ABM5CTS8_VICPA</name>
<dbReference type="Pfam" id="PF00125">
    <property type="entry name" value="Histone"/>
    <property type="match status" value="1"/>
</dbReference>
<dbReference type="PRINTS" id="PR00621">
    <property type="entry name" value="HISTONEH2B"/>
</dbReference>
<gene>
    <name evidence="5" type="primary">LOC140691822</name>
</gene>
<accession>A0ABM5CTS8</accession>
<evidence type="ECO:0000256" key="1">
    <source>
        <dbReference type="ARBA" id="ARBA00006846"/>
    </source>
</evidence>
<dbReference type="CDD" id="cd22910">
    <property type="entry name" value="HFD_H2B"/>
    <property type="match status" value="1"/>
</dbReference>
<evidence type="ECO:0000313" key="4">
    <source>
        <dbReference type="Proteomes" id="UP001652581"/>
    </source>
</evidence>